<evidence type="ECO:0000313" key="4">
    <source>
        <dbReference type="EMBL" id="CAB3885479.1"/>
    </source>
</evidence>
<dbReference type="RefSeq" id="WP_180099319.1">
    <property type="nucleotide sequence ID" value="NZ_CADIKR010000004.1"/>
</dbReference>
<keyword evidence="2" id="KW-0812">Transmembrane</keyword>
<comment type="caution">
    <text evidence="4">The sequence shown here is derived from an EMBL/GenBank/DDBJ whole genome shotgun (WGS) entry which is preliminary data.</text>
</comment>
<dbReference type="InterPro" id="IPR046554">
    <property type="entry name" value="DUF6708"/>
</dbReference>
<feature type="region of interest" description="Disordered" evidence="1">
    <location>
        <begin position="1"/>
        <end position="33"/>
    </location>
</feature>
<feature type="domain" description="DUF6708" evidence="3">
    <location>
        <begin position="99"/>
        <end position="268"/>
    </location>
</feature>
<reference evidence="4 5" key="1">
    <citation type="submission" date="2020-04" db="EMBL/GenBank/DDBJ databases">
        <authorList>
            <person name="De Canck E."/>
        </authorList>
    </citation>
    <scope>NUCLEOTIDE SEQUENCE [LARGE SCALE GENOMIC DNA]</scope>
    <source>
        <strain evidence="4 5">LMG 3415</strain>
    </source>
</reference>
<evidence type="ECO:0000313" key="5">
    <source>
        <dbReference type="Proteomes" id="UP000507140"/>
    </source>
</evidence>
<dbReference type="Proteomes" id="UP000507140">
    <property type="component" value="Unassembled WGS sequence"/>
</dbReference>
<organism evidence="4 5">
    <name type="scientific">Achromobacter mucicolens</name>
    <dbReference type="NCBI Taxonomy" id="1389922"/>
    <lineage>
        <taxon>Bacteria</taxon>
        <taxon>Pseudomonadati</taxon>
        <taxon>Pseudomonadota</taxon>
        <taxon>Betaproteobacteria</taxon>
        <taxon>Burkholderiales</taxon>
        <taxon>Alcaligenaceae</taxon>
        <taxon>Achromobacter</taxon>
    </lineage>
</organism>
<evidence type="ECO:0000259" key="3">
    <source>
        <dbReference type="Pfam" id="PF20455"/>
    </source>
</evidence>
<keyword evidence="5" id="KW-1185">Reference proteome</keyword>
<keyword evidence="2" id="KW-0472">Membrane</keyword>
<gene>
    <name evidence="4" type="ORF">LMG3415_03674</name>
</gene>
<evidence type="ECO:0000256" key="2">
    <source>
        <dbReference type="SAM" id="Phobius"/>
    </source>
</evidence>
<proteinExistence type="predicted"/>
<keyword evidence="2" id="KW-1133">Transmembrane helix</keyword>
<dbReference type="Pfam" id="PF20455">
    <property type="entry name" value="DUF6708"/>
    <property type="match status" value="1"/>
</dbReference>
<feature type="transmembrane region" description="Helical" evidence="2">
    <location>
        <begin position="88"/>
        <end position="106"/>
    </location>
</feature>
<name>A0ABM8LG60_9BURK</name>
<feature type="transmembrane region" description="Helical" evidence="2">
    <location>
        <begin position="58"/>
        <end position="76"/>
    </location>
</feature>
<accession>A0ABM8LG60</accession>
<dbReference type="EMBL" id="CADIKR010000004">
    <property type="protein sequence ID" value="CAB3885479.1"/>
    <property type="molecule type" value="Genomic_DNA"/>
</dbReference>
<protein>
    <recommendedName>
        <fullName evidence="3">DUF6708 domain-containing protein</fullName>
    </recommendedName>
</protein>
<sequence length="314" mass="34821">MADTKRLPRSLRFGGTPLYHHQPPGEHPQPDGVRRVNERCVELETYANFTQSGAARHIGLGAVVAIAGVILMIAILNEKNSNFENYLSIIMAAPALPAITTLIYFASGAHRTRGAYVRINRRTQKLYYVFPRSKRLHVIDWAHVEALAGYIPIFSGTINTSRHPLYLLGVDMAMTPPTEICVACGNLGVAVGDRSAKALWAYLQAFMAHGPEGLPEPAPLPPRLTRKQEALQPYREWYAGLRRRIAQPYGLMKAPITIPLSLCGLLIHAIPGSVEAFVQYNVPYAQFPAEIDRLCGFEDPRTQDICVNSEQIEP</sequence>
<evidence type="ECO:0000256" key="1">
    <source>
        <dbReference type="SAM" id="MobiDB-lite"/>
    </source>
</evidence>